<proteinExistence type="inferred from homology"/>
<dbReference type="InParanoid" id="A0A1Y2AUL6"/>
<evidence type="ECO:0000256" key="7">
    <source>
        <dbReference type="SAM" id="MobiDB-lite"/>
    </source>
</evidence>
<dbReference type="GO" id="GO:0016592">
    <property type="term" value="C:mediator complex"/>
    <property type="evidence" value="ECO:0007669"/>
    <property type="project" value="InterPro"/>
</dbReference>
<feature type="compositionally biased region" description="Basic and acidic residues" evidence="7">
    <location>
        <begin position="174"/>
        <end position="224"/>
    </location>
</feature>
<keyword evidence="5 6" id="KW-0539">Nucleus</keyword>
<dbReference type="STRING" id="71784.A0A1Y2AUL6"/>
<comment type="subcellular location">
    <subcellularLocation>
        <location evidence="1 6">Nucleus</location>
    </subcellularLocation>
</comment>
<feature type="region of interest" description="Disordered" evidence="7">
    <location>
        <begin position="158"/>
        <end position="257"/>
    </location>
</feature>
<evidence type="ECO:0000256" key="3">
    <source>
        <dbReference type="ARBA" id="ARBA00023015"/>
    </source>
</evidence>
<dbReference type="GO" id="GO:0003712">
    <property type="term" value="F:transcription coregulator activity"/>
    <property type="evidence" value="ECO:0007669"/>
    <property type="project" value="InterPro"/>
</dbReference>
<comment type="subunit">
    <text evidence="6">Component of the Mediator complex.</text>
</comment>
<protein>
    <recommendedName>
        <fullName evidence="6">Mediator of RNA polymerase II transcription subunit 10</fullName>
    </recommendedName>
    <alternativeName>
        <fullName evidence="6">Mediator complex subunit 10</fullName>
    </alternativeName>
</protein>
<dbReference type="Pfam" id="PF09748">
    <property type="entry name" value="Med10"/>
    <property type="match status" value="1"/>
</dbReference>
<evidence type="ECO:0000256" key="1">
    <source>
        <dbReference type="ARBA" id="ARBA00004123"/>
    </source>
</evidence>
<evidence type="ECO:0000256" key="6">
    <source>
        <dbReference type="RuleBase" id="RU364146"/>
    </source>
</evidence>
<reference evidence="8 9" key="1">
    <citation type="submission" date="2016-07" db="EMBL/GenBank/DDBJ databases">
        <title>Pervasive Adenine N6-methylation of Active Genes in Fungi.</title>
        <authorList>
            <consortium name="DOE Joint Genome Institute"/>
            <person name="Mondo S.J."/>
            <person name="Dannebaum R.O."/>
            <person name="Kuo R.C."/>
            <person name="Labutti K."/>
            <person name="Haridas S."/>
            <person name="Kuo A."/>
            <person name="Salamov A."/>
            <person name="Ahrendt S.R."/>
            <person name="Lipzen A."/>
            <person name="Sullivan W."/>
            <person name="Andreopoulos W.B."/>
            <person name="Clum A."/>
            <person name="Lindquist E."/>
            <person name="Daum C."/>
            <person name="Ramamoorthy G.K."/>
            <person name="Gryganskyi A."/>
            <person name="Culley D."/>
            <person name="Magnuson J.K."/>
            <person name="James T.Y."/>
            <person name="O'Malley M.A."/>
            <person name="Stajich J.E."/>
            <person name="Spatafora J.W."/>
            <person name="Visel A."/>
            <person name="Grigoriev I.V."/>
        </authorList>
    </citation>
    <scope>NUCLEOTIDE SEQUENCE [LARGE SCALE GENOMIC DNA]</scope>
    <source>
        <strain evidence="8 9">68-887.2</strain>
    </source>
</reference>
<dbReference type="AlphaFoldDB" id="A0A1Y2AUL6"/>
<comment type="similarity">
    <text evidence="2 6">Belongs to the Mediator complex subunit 10 family.</text>
</comment>
<feature type="compositionally biased region" description="Basic and acidic residues" evidence="7">
    <location>
        <begin position="158"/>
        <end position="167"/>
    </location>
</feature>
<gene>
    <name evidence="6" type="primary">MED10</name>
    <name evidence="8" type="ORF">BCR39DRAFT_470655</name>
</gene>
<dbReference type="OrthoDB" id="337270at2759"/>
<evidence type="ECO:0000313" key="8">
    <source>
        <dbReference type="EMBL" id="ORY26144.1"/>
    </source>
</evidence>
<keyword evidence="6" id="KW-0010">Activator</keyword>
<dbReference type="EMBL" id="MCFC01000050">
    <property type="protein sequence ID" value="ORY26144.1"/>
    <property type="molecule type" value="Genomic_DNA"/>
</dbReference>
<accession>A0A1Y2AUL6</accession>
<name>A0A1Y2AUL6_9TREE</name>
<evidence type="ECO:0000256" key="2">
    <source>
        <dbReference type="ARBA" id="ARBA00005389"/>
    </source>
</evidence>
<comment type="caution">
    <text evidence="8">The sequence shown here is derived from an EMBL/GenBank/DDBJ whole genome shotgun (WGS) entry which is preliminary data.</text>
</comment>
<evidence type="ECO:0000256" key="5">
    <source>
        <dbReference type="ARBA" id="ARBA00023242"/>
    </source>
</evidence>
<keyword evidence="4 6" id="KW-0804">Transcription</keyword>
<feature type="compositionally biased region" description="Polar residues" evidence="7">
    <location>
        <begin position="240"/>
        <end position="257"/>
    </location>
</feature>
<comment type="function">
    <text evidence="6">Component of the Mediator complex, a coactivator involved in the regulated transcription of nearly all RNA polymerase II-dependent genes. Mediator functions as a bridge to convey information from gene-specific regulatory proteins to the basal RNA polymerase II transcription machinery. Mediator is recruited to promoters by direct interactions with regulatory proteins and serves as a scaffold for the assembly of a functional preinitiation complex with RNA polymerase II and the general transcription factors.</text>
</comment>
<evidence type="ECO:0000313" key="9">
    <source>
        <dbReference type="Proteomes" id="UP000193986"/>
    </source>
</evidence>
<keyword evidence="3 6" id="KW-0805">Transcription regulation</keyword>
<dbReference type="GO" id="GO:0006357">
    <property type="term" value="P:regulation of transcription by RNA polymerase II"/>
    <property type="evidence" value="ECO:0007669"/>
    <property type="project" value="InterPro"/>
</dbReference>
<evidence type="ECO:0000256" key="4">
    <source>
        <dbReference type="ARBA" id="ARBA00023163"/>
    </source>
</evidence>
<dbReference type="Proteomes" id="UP000193986">
    <property type="component" value="Unassembled WGS sequence"/>
</dbReference>
<organism evidence="8 9">
    <name type="scientific">Naematelia encephala</name>
    <dbReference type="NCBI Taxonomy" id="71784"/>
    <lineage>
        <taxon>Eukaryota</taxon>
        <taxon>Fungi</taxon>
        <taxon>Dikarya</taxon>
        <taxon>Basidiomycota</taxon>
        <taxon>Agaricomycotina</taxon>
        <taxon>Tremellomycetes</taxon>
        <taxon>Tremellales</taxon>
        <taxon>Naemateliaceae</taxon>
        <taxon>Naematelia</taxon>
    </lineage>
</organism>
<keyword evidence="9" id="KW-1185">Reference proteome</keyword>
<sequence length="257" mass="28427">MSLVPPHLPSPAATPDEHLATQAAVSVDSEQRQAQIRAEVEAQLLRLSQDLYEMEICAGEVGMGMEERVPRYMMEVSEALVRLEELSGRMEDSVPKQILEYNRAVDQHRNPHVYTKSTLTRAAGENQYALGRMLGLENFRRQLQSALAEEFPSVDLPDRRHVPDWERNAGQIKENGEVDLKENGESGVRENGESGVRENGESEVKENGESGGEHNGESEIKVEDGDTVPNGQVEGHVFVQNESLELTPTTTPANGSL</sequence>
<dbReference type="InterPro" id="IPR019145">
    <property type="entry name" value="Mediator_Med10"/>
</dbReference>